<evidence type="ECO:0000313" key="3">
    <source>
        <dbReference type="Proteomes" id="UP000190229"/>
    </source>
</evidence>
<keyword evidence="3" id="KW-1185">Reference proteome</keyword>
<evidence type="ECO:0000256" key="1">
    <source>
        <dbReference type="SAM" id="Phobius"/>
    </source>
</evidence>
<dbReference type="RefSeq" id="WP_079291804.1">
    <property type="nucleotide sequence ID" value="NZ_MWPS01000046.1"/>
</dbReference>
<keyword evidence="1" id="KW-1133">Transmembrane helix</keyword>
<dbReference type="EMBL" id="MWPS01000046">
    <property type="protein sequence ID" value="OPG15035.1"/>
    <property type="molecule type" value="Genomic_DNA"/>
</dbReference>
<feature type="transmembrane region" description="Helical" evidence="1">
    <location>
        <begin position="34"/>
        <end position="52"/>
    </location>
</feature>
<accession>A0A1V4EQ18</accession>
<feature type="transmembrane region" description="Helical" evidence="1">
    <location>
        <begin position="6"/>
        <end position="22"/>
    </location>
</feature>
<name>A0A1V4EQ18_9BACL</name>
<reference evidence="2 3" key="1">
    <citation type="submission" date="2017-02" db="EMBL/GenBank/DDBJ databases">
        <title>Draft genome of Acidibacillus ferrooxidans Huett2.</title>
        <authorList>
            <person name="Schopf S."/>
        </authorList>
    </citation>
    <scope>NUCLEOTIDE SEQUENCE [LARGE SCALE GENOMIC DNA]</scope>
    <source>
        <strain evidence="2 3">Huett2</strain>
    </source>
</reference>
<dbReference type="AlphaFoldDB" id="A0A1V4EQ18"/>
<evidence type="ECO:0000313" key="2">
    <source>
        <dbReference type="EMBL" id="OPG15035.1"/>
    </source>
</evidence>
<gene>
    <name evidence="2" type="ORF">B2M26_14520</name>
</gene>
<proteinExistence type="predicted"/>
<comment type="caution">
    <text evidence="2">The sequence shown here is derived from an EMBL/GenBank/DDBJ whole genome shotgun (WGS) entry which is preliminary data.</text>
</comment>
<sequence>MNTAFALWVAADGVLLVCLWIQHQVMAVSAFQRSAIISGFFFLVPMIGLLAMPARSGIAIAVVFQSLGWIFTFAITLRALKQRRKGSGSSVKTGKGLNR</sequence>
<keyword evidence="1" id="KW-0812">Transmembrane</keyword>
<dbReference type="Proteomes" id="UP000190229">
    <property type="component" value="Unassembled WGS sequence"/>
</dbReference>
<keyword evidence="1" id="KW-0472">Membrane</keyword>
<protein>
    <submittedName>
        <fullName evidence="2">Uncharacterized protein</fullName>
    </submittedName>
</protein>
<feature type="transmembrane region" description="Helical" evidence="1">
    <location>
        <begin position="58"/>
        <end position="80"/>
    </location>
</feature>
<organism evidence="2 3">
    <name type="scientific">Ferroacidibacillus organovorans</name>
    <dbReference type="NCBI Taxonomy" id="1765683"/>
    <lineage>
        <taxon>Bacteria</taxon>
        <taxon>Bacillati</taxon>
        <taxon>Bacillota</taxon>
        <taxon>Bacilli</taxon>
        <taxon>Bacillales</taxon>
        <taxon>Alicyclobacillaceae</taxon>
        <taxon>Ferroacidibacillus</taxon>
    </lineage>
</organism>